<dbReference type="EMBL" id="ACCJ01000550">
    <property type="protein sequence ID" value="EEG51335.1"/>
    <property type="molecule type" value="Genomic_DNA"/>
</dbReference>
<dbReference type="SMART" id="SM01080">
    <property type="entry name" value="CHASE2"/>
    <property type="match status" value="1"/>
</dbReference>
<proteinExistence type="inferred from homology"/>
<feature type="domain" description="Guanylate cyclase" evidence="3">
    <location>
        <begin position="448"/>
        <end position="580"/>
    </location>
</feature>
<dbReference type="Proteomes" id="UP000004756">
    <property type="component" value="Unassembled WGS sequence"/>
</dbReference>
<dbReference type="InterPro" id="IPR050697">
    <property type="entry name" value="Adenylyl/Guanylyl_Cyclase_3/4"/>
</dbReference>
<dbReference type="Pfam" id="PF00211">
    <property type="entry name" value="Guanylate_cyc"/>
    <property type="match status" value="1"/>
</dbReference>
<keyword evidence="2" id="KW-0472">Membrane</keyword>
<dbReference type="InterPro" id="IPR007890">
    <property type="entry name" value="CHASE2"/>
</dbReference>
<name>C0DBG0_9FIRM</name>
<comment type="similarity">
    <text evidence="1">Belongs to the adenylyl cyclase class-3 family.</text>
</comment>
<keyword evidence="2" id="KW-1133">Transmembrane helix</keyword>
<dbReference type="SMART" id="SM00044">
    <property type="entry name" value="CYCc"/>
    <property type="match status" value="1"/>
</dbReference>
<evidence type="ECO:0000313" key="5">
    <source>
        <dbReference type="Proteomes" id="UP000004756"/>
    </source>
</evidence>
<feature type="transmembrane region" description="Helical" evidence="2">
    <location>
        <begin position="38"/>
        <end position="60"/>
    </location>
</feature>
<comment type="caution">
    <text evidence="4">The sequence shown here is derived from an EMBL/GenBank/DDBJ whole genome shotgun (WGS) entry which is preliminary data.</text>
</comment>
<dbReference type="PROSITE" id="PS50125">
    <property type="entry name" value="GUANYLATE_CYCLASE_2"/>
    <property type="match status" value="1"/>
</dbReference>
<accession>C0DBG0</accession>
<dbReference type="RefSeq" id="WP_007719679.1">
    <property type="nucleotide sequence ID" value="NZ_CP102272.1"/>
</dbReference>
<dbReference type="Gene3D" id="3.30.70.1230">
    <property type="entry name" value="Nucleotide cyclase"/>
    <property type="match status" value="1"/>
</dbReference>
<keyword evidence="5" id="KW-1185">Reference proteome</keyword>
<organism evidence="4 5">
    <name type="scientific">[Clostridium] asparagiforme DSM 15981</name>
    <dbReference type="NCBI Taxonomy" id="518636"/>
    <lineage>
        <taxon>Bacteria</taxon>
        <taxon>Bacillati</taxon>
        <taxon>Bacillota</taxon>
        <taxon>Clostridia</taxon>
        <taxon>Lachnospirales</taxon>
        <taxon>Lachnospiraceae</taxon>
        <taxon>Enterocloster</taxon>
    </lineage>
</organism>
<evidence type="ECO:0000256" key="1">
    <source>
        <dbReference type="ARBA" id="ARBA00005381"/>
    </source>
</evidence>
<dbReference type="AlphaFoldDB" id="C0DBG0"/>
<dbReference type="GO" id="GO:0006171">
    <property type="term" value="P:cAMP biosynthetic process"/>
    <property type="evidence" value="ECO:0007669"/>
    <property type="project" value="TreeGrafter"/>
</dbReference>
<gene>
    <name evidence="4" type="ORF">CLOSTASPAR_06615</name>
</gene>
<dbReference type="PANTHER" id="PTHR43081">
    <property type="entry name" value="ADENYLATE CYCLASE, TERMINAL-DIFFERENTIATION SPECIFIC-RELATED"/>
    <property type="match status" value="1"/>
</dbReference>
<protein>
    <submittedName>
        <fullName evidence="4">Adenylate/guanylate cyclase catalytic domain protein</fullName>
    </submittedName>
</protein>
<evidence type="ECO:0000256" key="2">
    <source>
        <dbReference type="SAM" id="Phobius"/>
    </source>
</evidence>
<dbReference type="Pfam" id="PF05226">
    <property type="entry name" value="CHASE2"/>
    <property type="match status" value="1"/>
</dbReference>
<dbReference type="CDD" id="cd07302">
    <property type="entry name" value="CHD"/>
    <property type="match status" value="1"/>
</dbReference>
<dbReference type="InterPro" id="IPR001054">
    <property type="entry name" value="A/G_cyclase"/>
</dbReference>
<dbReference type="SUPFAM" id="SSF55073">
    <property type="entry name" value="Nucleotide cyclase"/>
    <property type="match status" value="1"/>
</dbReference>
<evidence type="ECO:0000313" key="4">
    <source>
        <dbReference type="EMBL" id="EEG51335.1"/>
    </source>
</evidence>
<keyword evidence="2" id="KW-0812">Transmembrane</keyword>
<dbReference type="HOGENOM" id="CLU_000445_85_1_9"/>
<reference evidence="4 5" key="1">
    <citation type="submission" date="2009-02" db="EMBL/GenBank/DDBJ databases">
        <title>Draft genome sequence of Clostridium asparagiforme (DSM 15981).</title>
        <authorList>
            <person name="Sudarsanam P."/>
            <person name="Ley R."/>
            <person name="Guruge J."/>
            <person name="Turnbaugh P.J."/>
            <person name="Mahowald M."/>
            <person name="Liep D."/>
            <person name="Gordon J."/>
        </authorList>
    </citation>
    <scope>NUCLEOTIDE SEQUENCE [LARGE SCALE GENOMIC DNA]</scope>
    <source>
        <strain evidence="4 5">DSM 15981</strain>
    </source>
</reference>
<dbReference type="PANTHER" id="PTHR43081:SF1">
    <property type="entry name" value="ADENYLATE CYCLASE, TERMINAL-DIFFERENTIATION SPECIFIC"/>
    <property type="match status" value="1"/>
</dbReference>
<dbReference type="GO" id="GO:0035556">
    <property type="term" value="P:intracellular signal transduction"/>
    <property type="evidence" value="ECO:0007669"/>
    <property type="project" value="InterPro"/>
</dbReference>
<dbReference type="GO" id="GO:0004016">
    <property type="term" value="F:adenylate cyclase activity"/>
    <property type="evidence" value="ECO:0007669"/>
    <property type="project" value="UniProtKB-ARBA"/>
</dbReference>
<dbReference type="InterPro" id="IPR029787">
    <property type="entry name" value="Nucleotide_cyclase"/>
</dbReference>
<evidence type="ECO:0000259" key="3">
    <source>
        <dbReference type="PROSITE" id="PS50125"/>
    </source>
</evidence>
<sequence>MEKSGREEGAGVRTWLKNVGKTRETGTAAWLFAGRGGFLPWAAVAALFALAAFGGLLYSMDGPLCDALYQKRRTVDGRIAVVGIDERALEALGPFQNWDRELMARILEYLNASPDARPAVIGLDVLYSGETDPVKDGRLAEAAGAGNVVTAAAAGFGRTVEFLEDGTVEADEQAVLSYEEPYPALKAGTAQGHINAMYDRDGILRRALLELELPDGRRIPSFALAVASLYLEREGEQPPERPPTDSRGFWYLDFAGQPGDYYEYISVADLLDKSVPAEYFADRIVLIGPYAAGLQDQYITSANHAQPMYGVEIQANAVQALLEENYKQEAPGLAQAAVLFAAMLFAAHLFRSRGLRSCIALWALLCGGCLWAAKAAYDGGLVLHALWTPLGITVMFAGAVGDNYLRNALEKRRVTSTFKRYVAPEIVDEILKQGAGRLELGGRLCEIAVLFVDIRGFTSMSEVLTPPQVVEVLNRYLSLTASCIMENGGTLDKFIGDAAMAFWGAPLPDEDFVMNAVRAALDMREGAAGLGRELEAQFGRSVSFGIGIHTGPAVVGNIGASSRMDYTAIGDTVNTASRLEANAPGGAIYISRAVADALGDRIQAASLGEIRLKGKADGFEVLRLLGLAQPPE</sequence>